<gene>
    <name evidence="3" type="ORF">MM415A00138_0020</name>
    <name evidence="1" type="ORF">TM448A00273_0041</name>
    <name evidence="2" type="ORF">TM448B00155_0017</name>
</gene>
<reference evidence="1" key="1">
    <citation type="submission" date="2020-03" db="EMBL/GenBank/DDBJ databases">
        <title>The deep terrestrial virosphere.</title>
        <authorList>
            <person name="Holmfeldt K."/>
            <person name="Nilsson E."/>
            <person name="Simone D."/>
            <person name="Lopez-Fernandez M."/>
            <person name="Wu X."/>
            <person name="de Brujin I."/>
            <person name="Lundin D."/>
            <person name="Andersson A."/>
            <person name="Bertilsson S."/>
            <person name="Dopson M."/>
        </authorList>
    </citation>
    <scope>NUCLEOTIDE SEQUENCE</scope>
    <source>
        <strain evidence="3">MM415A00138</strain>
        <strain evidence="1">TM448A00273</strain>
        <strain evidence="2">TM448B00155</strain>
    </source>
</reference>
<protein>
    <submittedName>
        <fullName evidence="1">Uncharacterized protein</fullName>
    </submittedName>
</protein>
<accession>A0A6H1ZEM9</accession>
<organism evidence="1">
    <name type="scientific">viral metagenome</name>
    <dbReference type="NCBI Taxonomy" id="1070528"/>
    <lineage>
        <taxon>unclassified sequences</taxon>
        <taxon>metagenomes</taxon>
        <taxon>organismal metagenomes</taxon>
    </lineage>
</organism>
<sequence>MKIAALRKRATGTEASVIDDAGREFVLWMQGEGDPDVAWATPHVERIKRAEAEEAAKQAQAEGAFRPPQWAKFRKWLGDERERKDVRSLLMPLARLYVDEVL</sequence>
<proteinExistence type="predicted"/>
<name>A0A6H1ZEM9_9ZZZZ</name>
<evidence type="ECO:0000313" key="3">
    <source>
        <dbReference type="EMBL" id="QJI05207.1"/>
    </source>
</evidence>
<dbReference type="EMBL" id="MT143995">
    <property type="protein sequence ID" value="QJA45715.1"/>
    <property type="molecule type" value="Genomic_DNA"/>
</dbReference>
<evidence type="ECO:0000313" key="1">
    <source>
        <dbReference type="EMBL" id="QJA45715.1"/>
    </source>
</evidence>
<dbReference type="EMBL" id="MT145196">
    <property type="protein sequence ID" value="QJI05207.1"/>
    <property type="molecule type" value="Genomic_DNA"/>
</dbReference>
<dbReference type="EMBL" id="MT144593">
    <property type="protein sequence ID" value="QJH93901.1"/>
    <property type="molecule type" value="Genomic_DNA"/>
</dbReference>
<evidence type="ECO:0000313" key="2">
    <source>
        <dbReference type="EMBL" id="QJH93901.1"/>
    </source>
</evidence>
<dbReference type="AlphaFoldDB" id="A0A6H1ZEM9"/>